<reference evidence="8" key="1">
    <citation type="submission" date="2021-08" db="EMBL/GenBank/DDBJ databases">
        <title>Comparative analyses of Brucepasteria parasyntrophica and Teretinema zuelzerae.</title>
        <authorList>
            <person name="Song Y."/>
            <person name="Brune A."/>
        </authorList>
    </citation>
    <scope>NUCLEOTIDE SEQUENCE</scope>
    <source>
        <strain evidence="8">DSM 1903</strain>
    </source>
</reference>
<dbReference type="GO" id="GO:0006206">
    <property type="term" value="P:pyrimidine nucleobase metabolic process"/>
    <property type="evidence" value="ECO:0007669"/>
    <property type="project" value="InterPro"/>
</dbReference>
<dbReference type="InterPro" id="IPR018090">
    <property type="entry name" value="Pyrmidine_PPas_bac/euk"/>
</dbReference>
<dbReference type="FunFam" id="3.40.1030.10:FF:000003">
    <property type="entry name" value="Pyrimidine-nucleoside phosphorylase"/>
    <property type="match status" value="1"/>
</dbReference>
<dbReference type="Pfam" id="PF00591">
    <property type="entry name" value="Glycos_transf_3"/>
    <property type="match status" value="1"/>
</dbReference>
<dbReference type="NCBIfam" id="TIGR02643">
    <property type="entry name" value="T_phosphoryl"/>
    <property type="match status" value="1"/>
</dbReference>
<dbReference type="InterPro" id="IPR013465">
    <property type="entry name" value="Thymidine_Pase"/>
</dbReference>
<evidence type="ECO:0000256" key="2">
    <source>
        <dbReference type="ARBA" id="ARBA00011738"/>
    </source>
</evidence>
<comment type="caution">
    <text evidence="8">The sequence shown here is derived from an EMBL/GenBank/DDBJ whole genome shotgun (WGS) entry which is preliminary data.</text>
</comment>
<dbReference type="SMART" id="SM00941">
    <property type="entry name" value="PYNP_C"/>
    <property type="match status" value="1"/>
</dbReference>
<dbReference type="GO" id="GO:0004645">
    <property type="term" value="F:1,4-alpha-oligoglucan phosphorylase activity"/>
    <property type="evidence" value="ECO:0007669"/>
    <property type="project" value="InterPro"/>
</dbReference>
<dbReference type="InterPro" id="IPR013102">
    <property type="entry name" value="PYNP_C"/>
</dbReference>
<dbReference type="Proteomes" id="UP001198163">
    <property type="component" value="Unassembled WGS sequence"/>
</dbReference>
<sequence>MFLPQETIRKKRDKIALSKEEIQDFIAGVTNNSVSEAQIAALTMAVFLNDMTREECVHLTLAMRDSGQVMEWKSLNLPGPVIDKHSTGGVGDTVSLMLGPLFAAAGGFNPMISGRGLGHTGGTLDKLASIPGYNPFPDPALLAKTVREAGTAIIGQTGALAPADKRIYAARDVTATVESIPLITASILSKKLAAGLDALVMDVKTGNGAFMPTQARSEALARSIVEVGTGAGLGVSALLTDMNQSLAPCAGNAIEVQCAIDYLTGKNKPARLHEVTMALCAEGLVAGKLAKTVEEARVILEKALASGAAAERFSRMASMLGGPADLLENPQKYLARAPVVVPYAAVSGGFIRGFDTRALGLAVVALGGGRLRSDQIIDPAVGLTDIAELGAKVSRGDVLMNIHARSREEAEEAARMIGKAIHIGESAPEMPVLVPARITAS</sequence>
<dbReference type="GO" id="GO:0005829">
    <property type="term" value="C:cytosol"/>
    <property type="evidence" value="ECO:0007669"/>
    <property type="project" value="TreeGrafter"/>
</dbReference>
<evidence type="ECO:0000256" key="3">
    <source>
        <dbReference type="ARBA" id="ARBA00011892"/>
    </source>
</evidence>
<comment type="subunit">
    <text evidence="2">Homodimer.</text>
</comment>
<evidence type="ECO:0000256" key="5">
    <source>
        <dbReference type="ARBA" id="ARBA00022679"/>
    </source>
</evidence>
<evidence type="ECO:0000256" key="1">
    <source>
        <dbReference type="ARBA" id="ARBA00006915"/>
    </source>
</evidence>
<dbReference type="GO" id="GO:0009032">
    <property type="term" value="F:thymidine phosphorylase activity"/>
    <property type="evidence" value="ECO:0007669"/>
    <property type="project" value="UniProtKB-EC"/>
</dbReference>
<dbReference type="InterPro" id="IPR035902">
    <property type="entry name" value="Nuc_phospho_transferase"/>
</dbReference>
<dbReference type="GO" id="GO:0006213">
    <property type="term" value="P:pyrimidine nucleoside metabolic process"/>
    <property type="evidence" value="ECO:0007669"/>
    <property type="project" value="InterPro"/>
</dbReference>
<dbReference type="HAMAP" id="MF_01628">
    <property type="entry name" value="Thymid_phosp"/>
    <property type="match status" value="1"/>
</dbReference>
<dbReference type="Pfam" id="PF02885">
    <property type="entry name" value="Glycos_trans_3N"/>
    <property type="match status" value="1"/>
</dbReference>
<dbReference type="PANTHER" id="PTHR10515:SF0">
    <property type="entry name" value="THYMIDINE PHOSPHORYLASE"/>
    <property type="match status" value="1"/>
</dbReference>
<dbReference type="SUPFAM" id="SSF52418">
    <property type="entry name" value="Nucleoside phosphorylase/phosphoribosyltransferase catalytic domain"/>
    <property type="match status" value="1"/>
</dbReference>
<feature type="domain" description="Pyrimidine nucleoside phosphorylase C-terminal" evidence="7">
    <location>
        <begin position="350"/>
        <end position="424"/>
    </location>
</feature>
<keyword evidence="9" id="KW-1185">Reference proteome</keyword>
<dbReference type="InterPro" id="IPR017459">
    <property type="entry name" value="Glycosyl_Trfase_fam3_N_dom"/>
</dbReference>
<dbReference type="SUPFAM" id="SSF54680">
    <property type="entry name" value="Pyrimidine nucleoside phosphorylase C-terminal domain"/>
    <property type="match status" value="1"/>
</dbReference>
<dbReference type="NCBIfam" id="TIGR02644">
    <property type="entry name" value="Y_phosphoryl"/>
    <property type="match status" value="1"/>
</dbReference>
<dbReference type="Pfam" id="PF07831">
    <property type="entry name" value="PYNP_C"/>
    <property type="match status" value="1"/>
</dbReference>
<keyword evidence="4 8" id="KW-0328">Glycosyltransferase</keyword>
<evidence type="ECO:0000256" key="6">
    <source>
        <dbReference type="ARBA" id="ARBA00048550"/>
    </source>
</evidence>
<proteinExistence type="inferred from homology"/>
<dbReference type="EMBL" id="JAINWA010000003">
    <property type="protein sequence ID" value="MCD1655140.1"/>
    <property type="molecule type" value="Genomic_DNA"/>
</dbReference>
<dbReference type="EC" id="2.4.2.4" evidence="3"/>
<dbReference type="Gene3D" id="3.40.1030.10">
    <property type="entry name" value="Nucleoside phosphorylase/phosphoribosyltransferase catalytic domain"/>
    <property type="match status" value="1"/>
</dbReference>
<name>A0AAE3EIY8_9SPIR</name>
<dbReference type="InterPro" id="IPR036566">
    <property type="entry name" value="PYNP-like_C_sf"/>
</dbReference>
<keyword evidence="5 8" id="KW-0808">Transferase</keyword>
<dbReference type="RefSeq" id="WP_230755966.1">
    <property type="nucleotide sequence ID" value="NZ_JAINWA010000003.1"/>
</dbReference>
<dbReference type="Gene3D" id="1.20.970.10">
    <property type="entry name" value="Transferase, Pyrimidine Nucleoside Phosphorylase, Chain C"/>
    <property type="match status" value="1"/>
</dbReference>
<protein>
    <recommendedName>
        <fullName evidence="3">thymidine phosphorylase</fullName>
        <ecNumber evidence="3">2.4.2.4</ecNumber>
    </recommendedName>
</protein>
<dbReference type="NCBIfam" id="NF004490">
    <property type="entry name" value="PRK05820.1"/>
    <property type="match status" value="1"/>
</dbReference>
<accession>A0AAE3EIY8</accession>
<dbReference type="InterPro" id="IPR000053">
    <property type="entry name" value="Thymidine/pyrmidine_PPase"/>
</dbReference>
<comment type="catalytic activity">
    <reaction evidence="6">
        <text>thymidine + phosphate = 2-deoxy-alpha-D-ribose 1-phosphate + thymine</text>
        <dbReference type="Rhea" id="RHEA:16037"/>
        <dbReference type="ChEBI" id="CHEBI:17748"/>
        <dbReference type="ChEBI" id="CHEBI:17821"/>
        <dbReference type="ChEBI" id="CHEBI:43474"/>
        <dbReference type="ChEBI" id="CHEBI:57259"/>
        <dbReference type="EC" id="2.4.2.4"/>
    </reaction>
</comment>
<comment type="similarity">
    <text evidence="1">Belongs to the thymidine/pyrimidine-nucleoside phosphorylase family.</text>
</comment>
<dbReference type="PIRSF" id="PIRSF000478">
    <property type="entry name" value="TP_PyNP"/>
    <property type="match status" value="1"/>
</dbReference>
<evidence type="ECO:0000313" key="8">
    <source>
        <dbReference type="EMBL" id="MCD1655140.1"/>
    </source>
</evidence>
<dbReference type="InterPro" id="IPR036320">
    <property type="entry name" value="Glycosyl_Trfase_fam3_N_dom_sf"/>
</dbReference>
<evidence type="ECO:0000256" key="4">
    <source>
        <dbReference type="ARBA" id="ARBA00022676"/>
    </source>
</evidence>
<evidence type="ECO:0000259" key="7">
    <source>
        <dbReference type="SMART" id="SM00941"/>
    </source>
</evidence>
<dbReference type="InterPro" id="IPR000312">
    <property type="entry name" value="Glycosyl_Trfase_fam3"/>
</dbReference>
<organism evidence="8 9">
    <name type="scientific">Teretinema zuelzerae</name>
    <dbReference type="NCBI Taxonomy" id="156"/>
    <lineage>
        <taxon>Bacteria</taxon>
        <taxon>Pseudomonadati</taxon>
        <taxon>Spirochaetota</taxon>
        <taxon>Spirochaetia</taxon>
        <taxon>Spirochaetales</taxon>
        <taxon>Treponemataceae</taxon>
        <taxon>Teretinema</taxon>
    </lineage>
</organism>
<dbReference type="SUPFAM" id="SSF47648">
    <property type="entry name" value="Nucleoside phosphorylase/phosphoribosyltransferase N-terminal domain"/>
    <property type="match status" value="1"/>
</dbReference>
<dbReference type="PANTHER" id="PTHR10515">
    <property type="entry name" value="THYMIDINE PHOSPHORYLASE"/>
    <property type="match status" value="1"/>
</dbReference>
<dbReference type="Gene3D" id="3.90.1170.30">
    <property type="entry name" value="Pyrimidine nucleoside phosphorylase-like, C-terminal domain"/>
    <property type="match status" value="1"/>
</dbReference>
<dbReference type="AlphaFoldDB" id="A0AAE3EIY8"/>
<gene>
    <name evidence="8" type="primary">deoA</name>
    <name evidence="8" type="ORF">K7J14_10560</name>
</gene>
<evidence type="ECO:0000313" key="9">
    <source>
        <dbReference type="Proteomes" id="UP001198163"/>
    </source>
</evidence>